<keyword evidence="1" id="KW-0472">Membrane</keyword>
<protein>
    <submittedName>
        <fullName evidence="2">Uncharacterized protein</fullName>
    </submittedName>
</protein>
<name>A0A372DPT3_9GAMM</name>
<reference evidence="2 3" key="1">
    <citation type="submission" date="2018-08" db="EMBL/GenBank/DDBJ databases">
        <title>Lysobacter weifangensis sp. nov., a new member of the family 'Xanthomonadaceae', isolated from soil in a farmland.</title>
        <authorList>
            <person name="Zhao H."/>
        </authorList>
    </citation>
    <scope>NUCLEOTIDE SEQUENCE [LARGE SCALE GENOMIC DNA]</scope>
    <source>
        <strain evidence="2 3">WF-2</strain>
    </source>
</reference>
<feature type="transmembrane region" description="Helical" evidence="1">
    <location>
        <begin position="12"/>
        <end position="36"/>
    </location>
</feature>
<keyword evidence="1" id="KW-0812">Transmembrane</keyword>
<keyword evidence="3" id="KW-1185">Reference proteome</keyword>
<evidence type="ECO:0000313" key="3">
    <source>
        <dbReference type="Proteomes" id="UP000262917"/>
    </source>
</evidence>
<proteinExistence type="predicted"/>
<accession>A0A372DPT3</accession>
<evidence type="ECO:0000256" key="1">
    <source>
        <dbReference type="SAM" id="Phobius"/>
    </source>
</evidence>
<keyword evidence="1" id="KW-1133">Transmembrane helix</keyword>
<feature type="transmembrane region" description="Helical" evidence="1">
    <location>
        <begin position="56"/>
        <end position="78"/>
    </location>
</feature>
<sequence length="103" mass="11169">MVNLLTLSGLMGWVYGVKLLDIFDVVLVFGLAFGIYKKSRACAAVMLAYFILHKALFMLFAGLPIGILVSVVFVYIFVQGLVGAMDYRTGTQPKQAVETTGGV</sequence>
<dbReference type="EMBL" id="QVPD01000003">
    <property type="protein sequence ID" value="RFP61387.1"/>
    <property type="molecule type" value="Genomic_DNA"/>
</dbReference>
<organism evidence="2 3">
    <name type="scientific">Cognatiluteimonas weifangensis</name>
    <dbReference type="NCBI Taxonomy" id="2303539"/>
    <lineage>
        <taxon>Bacteria</taxon>
        <taxon>Pseudomonadati</taxon>
        <taxon>Pseudomonadota</taxon>
        <taxon>Gammaproteobacteria</taxon>
        <taxon>Lysobacterales</taxon>
        <taxon>Lysobacteraceae</taxon>
        <taxon>Cognatiluteimonas</taxon>
    </lineage>
</organism>
<evidence type="ECO:0000313" key="2">
    <source>
        <dbReference type="EMBL" id="RFP61387.1"/>
    </source>
</evidence>
<comment type="caution">
    <text evidence="2">The sequence shown here is derived from an EMBL/GenBank/DDBJ whole genome shotgun (WGS) entry which is preliminary data.</text>
</comment>
<dbReference type="AlphaFoldDB" id="A0A372DPT3"/>
<dbReference type="Proteomes" id="UP000262917">
    <property type="component" value="Unassembled WGS sequence"/>
</dbReference>
<gene>
    <name evidence="2" type="ORF">D0Y53_03400</name>
</gene>